<dbReference type="CDD" id="cd11572">
    <property type="entry name" value="RlmI_M_like"/>
    <property type="match status" value="1"/>
</dbReference>
<dbReference type="Gene3D" id="3.30.750.80">
    <property type="entry name" value="RNA methyltransferase domain (HRMD) like"/>
    <property type="match status" value="1"/>
</dbReference>
<dbReference type="InterPro" id="IPR041532">
    <property type="entry name" value="RlmI-like_PUA"/>
</dbReference>
<evidence type="ECO:0000256" key="5">
    <source>
        <dbReference type="ARBA" id="ARBA00022679"/>
    </source>
</evidence>
<keyword evidence="11" id="KW-1185">Reference proteome</keyword>
<dbReference type="SUPFAM" id="SSF53335">
    <property type="entry name" value="S-adenosyl-L-methionine-dependent methyltransferases"/>
    <property type="match status" value="1"/>
</dbReference>
<comment type="subcellular location">
    <subcellularLocation>
        <location evidence="1">Cytoplasm</location>
    </subcellularLocation>
</comment>
<dbReference type="Pfam" id="PF17785">
    <property type="entry name" value="PUA_3"/>
    <property type="match status" value="1"/>
</dbReference>
<comment type="caution">
    <text evidence="10">The sequence shown here is derived from an EMBL/GenBank/DDBJ whole genome shotgun (WGS) entry which is preliminary data.</text>
</comment>
<evidence type="ECO:0000256" key="7">
    <source>
        <dbReference type="ARBA" id="ARBA00022884"/>
    </source>
</evidence>
<keyword evidence="4" id="KW-0489">Methyltransferase</keyword>
<dbReference type="SMART" id="SM00359">
    <property type="entry name" value="PUA"/>
    <property type="match status" value="1"/>
</dbReference>
<dbReference type="InterPro" id="IPR002478">
    <property type="entry name" value="PUA"/>
</dbReference>
<dbReference type="CDD" id="cd21153">
    <property type="entry name" value="PUA_RlmI"/>
    <property type="match status" value="1"/>
</dbReference>
<dbReference type="InterPro" id="IPR019614">
    <property type="entry name" value="SAM-dep_methyl-trfase"/>
</dbReference>
<dbReference type="EMBL" id="JALJOU010000049">
    <property type="protein sequence ID" value="KAK9830892.1"/>
    <property type="molecule type" value="Genomic_DNA"/>
</dbReference>
<dbReference type="Gene3D" id="2.30.130.10">
    <property type="entry name" value="PUA domain"/>
    <property type="match status" value="1"/>
</dbReference>
<evidence type="ECO:0000256" key="8">
    <source>
        <dbReference type="ARBA" id="ARBA00038091"/>
    </source>
</evidence>
<dbReference type="PANTHER" id="PTHR42873">
    <property type="entry name" value="RIBOSOMAL RNA LARGE SUBUNIT METHYLTRANSFERASE"/>
    <property type="match status" value="1"/>
</dbReference>
<dbReference type="GO" id="GO:0003723">
    <property type="term" value="F:RNA binding"/>
    <property type="evidence" value="ECO:0007669"/>
    <property type="project" value="UniProtKB-KW"/>
</dbReference>
<dbReference type="InterPro" id="IPR036974">
    <property type="entry name" value="PUA_sf"/>
</dbReference>
<comment type="similarity">
    <text evidence="8">Belongs to the methyltransferase superfamily. RlmI family.</text>
</comment>
<dbReference type="Pfam" id="PF10672">
    <property type="entry name" value="Methyltrans_SAM"/>
    <property type="match status" value="1"/>
</dbReference>
<dbReference type="Proteomes" id="UP001445335">
    <property type="component" value="Unassembled WGS sequence"/>
</dbReference>
<sequence>MLGCIGRMQQTNWGSAAASRLACSATKSRIDPHETQPKLTAADNSDASVIGRVARRLGTPVAVTKGGKARLFAQGAPLVFNGALDRIVGRPPPRTGDCVVLADGAERVIGWGLYNSVSMYRVRMMQLEEEARRERGLVLDLAALLAARMAAAVALRRALGLPSADTTVYRLINSEGDRLSGLVVDVLGDCVVVASSAAWVELHRPLGRLVWRPSVEMLREEGLEMRKREPDVEEAALAAADGPGDAIDARTADGDAMEETSSTPPAREAPVGVLEAGIHYAVQPTRGQKTGFYADQRPHRAEIRRLAAGARVLDLCCYSGGFALSAAVGGASTVTGVDSSAAALALARANAERNGVADRCQFVKADVAEFMRAAAPQAWDIVVLDPPKLAPSRKALPRASVKYRQLNARALRLVAPGGLLMTCSCSGAVTQAGLLLGFVQEAAAIAGRRVTLLRRGGAAADHPLDPACPEGEYLSNLLFRVM</sequence>
<dbReference type="GO" id="GO:0008168">
    <property type="term" value="F:methyltransferase activity"/>
    <property type="evidence" value="ECO:0007669"/>
    <property type="project" value="UniProtKB-KW"/>
</dbReference>
<evidence type="ECO:0000256" key="3">
    <source>
        <dbReference type="ARBA" id="ARBA00022552"/>
    </source>
</evidence>
<evidence type="ECO:0000256" key="4">
    <source>
        <dbReference type="ARBA" id="ARBA00022603"/>
    </source>
</evidence>
<accession>A0AAW1RBF2</accession>
<dbReference type="InterPro" id="IPR015947">
    <property type="entry name" value="PUA-like_sf"/>
</dbReference>
<proteinExistence type="inferred from homology"/>
<keyword evidence="2" id="KW-0963">Cytoplasm</keyword>
<organism evidence="10 11">
    <name type="scientific">Elliptochloris bilobata</name>
    <dbReference type="NCBI Taxonomy" id="381761"/>
    <lineage>
        <taxon>Eukaryota</taxon>
        <taxon>Viridiplantae</taxon>
        <taxon>Chlorophyta</taxon>
        <taxon>core chlorophytes</taxon>
        <taxon>Trebouxiophyceae</taxon>
        <taxon>Trebouxiophyceae incertae sedis</taxon>
        <taxon>Elliptochloris clade</taxon>
        <taxon>Elliptochloris</taxon>
    </lineage>
</organism>
<dbReference type="CDD" id="cd02440">
    <property type="entry name" value="AdoMet_MTases"/>
    <property type="match status" value="1"/>
</dbReference>
<evidence type="ECO:0000313" key="11">
    <source>
        <dbReference type="Proteomes" id="UP001445335"/>
    </source>
</evidence>
<dbReference type="GO" id="GO:0006364">
    <property type="term" value="P:rRNA processing"/>
    <property type="evidence" value="ECO:0007669"/>
    <property type="project" value="UniProtKB-KW"/>
</dbReference>
<keyword evidence="5" id="KW-0808">Transferase</keyword>
<protein>
    <recommendedName>
        <fullName evidence="9">PUA domain-containing protein</fullName>
    </recommendedName>
</protein>
<dbReference type="GO" id="GO:0032259">
    <property type="term" value="P:methylation"/>
    <property type="evidence" value="ECO:0007669"/>
    <property type="project" value="UniProtKB-KW"/>
</dbReference>
<name>A0AAW1RBF2_9CHLO</name>
<dbReference type="GO" id="GO:0005737">
    <property type="term" value="C:cytoplasm"/>
    <property type="evidence" value="ECO:0007669"/>
    <property type="project" value="UniProtKB-SubCell"/>
</dbReference>
<dbReference type="Gene3D" id="3.40.50.150">
    <property type="entry name" value="Vaccinia Virus protein VP39"/>
    <property type="match status" value="1"/>
</dbReference>
<dbReference type="SUPFAM" id="SSF88697">
    <property type="entry name" value="PUA domain-like"/>
    <property type="match status" value="1"/>
</dbReference>
<keyword evidence="6" id="KW-0949">S-adenosyl-L-methionine</keyword>
<dbReference type="InterPro" id="IPR029063">
    <property type="entry name" value="SAM-dependent_MTases_sf"/>
</dbReference>
<evidence type="ECO:0000256" key="2">
    <source>
        <dbReference type="ARBA" id="ARBA00022490"/>
    </source>
</evidence>
<feature type="domain" description="PUA" evidence="9">
    <location>
        <begin position="60"/>
        <end position="146"/>
    </location>
</feature>
<keyword evidence="7" id="KW-0694">RNA-binding</keyword>
<evidence type="ECO:0000256" key="1">
    <source>
        <dbReference type="ARBA" id="ARBA00004496"/>
    </source>
</evidence>
<reference evidence="10 11" key="1">
    <citation type="journal article" date="2024" name="Nat. Commun.">
        <title>Phylogenomics reveals the evolutionary origins of lichenization in chlorophyte algae.</title>
        <authorList>
            <person name="Puginier C."/>
            <person name="Libourel C."/>
            <person name="Otte J."/>
            <person name="Skaloud P."/>
            <person name="Haon M."/>
            <person name="Grisel S."/>
            <person name="Petersen M."/>
            <person name="Berrin J.G."/>
            <person name="Delaux P.M."/>
            <person name="Dal Grande F."/>
            <person name="Keller J."/>
        </authorList>
    </citation>
    <scope>NUCLEOTIDE SEQUENCE [LARGE SCALE GENOMIC DNA]</scope>
    <source>
        <strain evidence="10 11">SAG 245.80</strain>
    </source>
</reference>
<evidence type="ECO:0000256" key="6">
    <source>
        <dbReference type="ARBA" id="ARBA00022691"/>
    </source>
</evidence>
<evidence type="ECO:0000259" key="9">
    <source>
        <dbReference type="SMART" id="SM00359"/>
    </source>
</evidence>
<keyword evidence="3" id="KW-0698">rRNA processing</keyword>
<evidence type="ECO:0000313" key="10">
    <source>
        <dbReference type="EMBL" id="KAK9830892.1"/>
    </source>
</evidence>
<dbReference type="PANTHER" id="PTHR42873:SF1">
    <property type="entry name" value="S-ADENOSYLMETHIONINE-DEPENDENT METHYLTRANSFERASE DOMAIN-CONTAINING PROTEIN"/>
    <property type="match status" value="1"/>
</dbReference>
<dbReference type="AlphaFoldDB" id="A0AAW1RBF2"/>
<gene>
    <name evidence="10" type="ORF">WJX81_002094</name>
</gene>